<reference evidence="1" key="1">
    <citation type="submission" date="2019-11" db="EMBL/GenBank/DDBJ databases">
        <authorList>
            <person name="Feng L."/>
        </authorList>
    </citation>
    <scope>NUCLEOTIDE SEQUENCE</scope>
    <source>
        <strain evidence="1">CParaputrificumLFYP93</strain>
    </source>
</reference>
<accession>A0A6N2ZMX5</accession>
<dbReference type="EMBL" id="CACRTV010000022">
    <property type="protein sequence ID" value="VYT80674.1"/>
    <property type="molecule type" value="Genomic_DNA"/>
</dbReference>
<proteinExistence type="predicted"/>
<evidence type="ECO:0000313" key="1">
    <source>
        <dbReference type="EMBL" id="VYT80674.1"/>
    </source>
</evidence>
<gene>
    <name evidence="1" type="ORF">CPLFYP93_00642</name>
</gene>
<name>A0A6N2ZMX5_9CLOT</name>
<organism evidence="1">
    <name type="scientific">Clostridium paraputrificum</name>
    <dbReference type="NCBI Taxonomy" id="29363"/>
    <lineage>
        <taxon>Bacteria</taxon>
        <taxon>Bacillati</taxon>
        <taxon>Bacillota</taxon>
        <taxon>Clostridia</taxon>
        <taxon>Eubacteriales</taxon>
        <taxon>Clostridiaceae</taxon>
        <taxon>Clostridium</taxon>
    </lineage>
</organism>
<dbReference type="RefSeq" id="WP_156559196.1">
    <property type="nucleotide sequence ID" value="NZ_CACRTV010000022.1"/>
</dbReference>
<dbReference type="AlphaFoldDB" id="A0A6N2ZMX5"/>
<protein>
    <submittedName>
        <fullName evidence="1">Uncharacterized protein</fullName>
    </submittedName>
</protein>
<sequence length="89" mass="10619">MGIIKPILDSIEVMSVSKSFIADWSNKNKKCEVCKYRALFRCGCKRYRETIKDKRYLFCGGNYNSFEYSYYRFRDISIKISKGQLIQFK</sequence>